<evidence type="ECO:0008006" key="3">
    <source>
        <dbReference type="Google" id="ProtNLM"/>
    </source>
</evidence>
<dbReference type="RefSeq" id="WP_249738362.1">
    <property type="nucleotide sequence ID" value="NZ_JAKNCJ010000010.1"/>
</dbReference>
<accession>A0ABT0R2X7</accession>
<proteinExistence type="predicted"/>
<keyword evidence="2" id="KW-1185">Reference proteome</keyword>
<evidence type="ECO:0000313" key="2">
    <source>
        <dbReference type="Proteomes" id="UP001203761"/>
    </source>
</evidence>
<name>A0ABT0R2X7_9MICO</name>
<evidence type="ECO:0000313" key="1">
    <source>
        <dbReference type="EMBL" id="MCL6424282.1"/>
    </source>
</evidence>
<comment type="caution">
    <text evidence="1">The sequence shown here is derived from an EMBL/GenBank/DDBJ whole genome shotgun (WGS) entry which is preliminary data.</text>
</comment>
<reference evidence="1" key="1">
    <citation type="submission" date="2022-02" db="EMBL/GenBank/DDBJ databases">
        <authorList>
            <person name="Lee M."/>
            <person name="Kim S.-J."/>
            <person name="Jung M.-Y."/>
        </authorList>
    </citation>
    <scope>NUCLEOTIDE SEQUENCE</scope>
    <source>
        <strain evidence="1">JHP9</strain>
    </source>
</reference>
<organism evidence="1 2">
    <name type="scientific">Brachybacterium equifaecis</name>
    <dbReference type="NCBI Taxonomy" id="2910770"/>
    <lineage>
        <taxon>Bacteria</taxon>
        <taxon>Bacillati</taxon>
        <taxon>Actinomycetota</taxon>
        <taxon>Actinomycetes</taxon>
        <taxon>Micrococcales</taxon>
        <taxon>Dermabacteraceae</taxon>
        <taxon>Brachybacterium</taxon>
    </lineage>
</organism>
<dbReference type="Gene3D" id="1.10.287.1060">
    <property type="entry name" value="ESAT-6-like"/>
    <property type="match status" value="1"/>
</dbReference>
<gene>
    <name evidence="1" type="ORF">Bequi_12995</name>
</gene>
<dbReference type="EMBL" id="JAKNCJ010000010">
    <property type="protein sequence ID" value="MCL6424282.1"/>
    <property type="molecule type" value="Genomic_DNA"/>
</dbReference>
<sequence>MNFQGMDPEAGRGTAAAVKTAGTAIQGAFSALRGAVESVEWIGPDRETFVGDWHGFIAQTIDPLVQAITEKGEQLLQHAEQQDQASAS</sequence>
<dbReference type="Proteomes" id="UP001203761">
    <property type="component" value="Unassembled WGS sequence"/>
</dbReference>
<protein>
    <recommendedName>
        <fullName evidence="3">WXG100 family type VII secretion target</fullName>
    </recommendedName>
</protein>